<reference evidence="1 2" key="1">
    <citation type="journal article" date="2013" name="Genome Announc.">
        <title>Whole-Genome Sequence of the Clinical Strain Corynebacterium argentoratense DSM 44202, Isolated from a Human Throat Specimen.</title>
        <authorList>
            <person name="Bomholt C."/>
            <person name="Glaub A."/>
            <person name="Gravermann K."/>
            <person name="Albersmeier A."/>
            <person name="Brinkrolf K."/>
            <person name="Ruckert C."/>
            <person name="Tauch A."/>
        </authorList>
    </citation>
    <scope>NUCLEOTIDE SEQUENCE [LARGE SCALE GENOMIC DNA]</scope>
    <source>
        <strain evidence="1">DSM 44202</strain>
    </source>
</reference>
<dbReference type="HOGENOM" id="CLU_050357_1_0_11"/>
<dbReference type="PIRSF" id="PIRSF035042">
    <property type="entry name" value="UCP035042_thirdx"/>
    <property type="match status" value="1"/>
</dbReference>
<dbReference type="KEGG" id="caz:CARG_07975"/>
<dbReference type="Proteomes" id="UP000016943">
    <property type="component" value="Chromosome"/>
</dbReference>
<evidence type="ECO:0008006" key="3">
    <source>
        <dbReference type="Google" id="ProtNLM"/>
    </source>
</evidence>
<dbReference type="AlphaFoldDB" id="U3GZU9"/>
<protein>
    <recommendedName>
        <fullName evidence="3">Sucrase ferredoxin</fullName>
    </recommendedName>
</protein>
<name>U3GZU9_9CORY</name>
<dbReference type="PATRIC" id="fig|1348662.3.peg.1577"/>
<dbReference type="STRING" id="1348662.CARG_07975"/>
<keyword evidence="2" id="KW-1185">Reference proteome</keyword>
<evidence type="ECO:0000313" key="1">
    <source>
        <dbReference type="EMBL" id="AGU15712.1"/>
    </source>
</evidence>
<dbReference type="GeneID" id="78250342"/>
<dbReference type="OrthoDB" id="3399139at2"/>
<gene>
    <name evidence="1" type="ORF">CARG_07975</name>
</gene>
<sequence>MTTCSTNVTEPLAGTAKTGTFYVALEHLHGWGRDVSDGEAFGHELNEKITAHLRAARASLQLIRKPGRSGQHRKQRWLYLCYTGDGHTEPWMEKMAVDGPEDLLRLDLSGPGRNTHLGAQPTEDPIVLVCTHGKRDKCCALKGRPLAAAMQTCFYGDDVWESSHTKGHRFAPSMILLPWGYSFGRLASGPAIEMLKTFHQGQLFLPGNRGRGCFDAPGQVAELVVANALIGEGETVAPGSLIVEAADNEHEKSAGEALRRVIHPDGRTWDVYLEQRDVNNVITSCGDEPKKGRAWVAVSGA</sequence>
<dbReference type="RefSeq" id="WP_021012102.1">
    <property type="nucleotide sequence ID" value="NC_022198.1"/>
</dbReference>
<dbReference type="InterPro" id="IPR009737">
    <property type="entry name" value="Aim32/Apd1-like"/>
</dbReference>
<evidence type="ECO:0000313" key="2">
    <source>
        <dbReference type="Proteomes" id="UP000016943"/>
    </source>
</evidence>
<dbReference type="InterPro" id="IPR010350">
    <property type="entry name" value="Aim32/Apd1-like_bac"/>
</dbReference>
<dbReference type="EMBL" id="CP006365">
    <property type="protein sequence ID" value="AGU15712.1"/>
    <property type="molecule type" value="Genomic_DNA"/>
</dbReference>
<accession>U3GZU9</accession>
<dbReference type="CDD" id="cd03062">
    <property type="entry name" value="TRX_Fd_Sucrase"/>
    <property type="match status" value="1"/>
</dbReference>
<proteinExistence type="predicted"/>
<dbReference type="Pfam" id="PF06999">
    <property type="entry name" value="Suc_Fer-like"/>
    <property type="match status" value="1"/>
</dbReference>
<organism evidence="1 2">
    <name type="scientific">Corynebacterium argentoratense DSM 44202</name>
    <dbReference type="NCBI Taxonomy" id="1348662"/>
    <lineage>
        <taxon>Bacteria</taxon>
        <taxon>Bacillati</taxon>
        <taxon>Actinomycetota</taxon>
        <taxon>Actinomycetes</taxon>
        <taxon>Mycobacteriales</taxon>
        <taxon>Corynebacteriaceae</taxon>
        <taxon>Corynebacterium</taxon>
    </lineage>
</organism>
<dbReference type="eggNOG" id="COG4759">
    <property type="taxonomic scope" value="Bacteria"/>
</dbReference>